<name>A0ABY4RKK4_9BACL</name>
<dbReference type="EMBL" id="CP027059">
    <property type="protein sequence ID" value="UQZ82144.1"/>
    <property type="molecule type" value="Genomic_DNA"/>
</dbReference>
<gene>
    <name evidence="4" type="primary">ctc_1</name>
    <name evidence="4" type="ORF">SK3146_01301</name>
</gene>
<dbReference type="InterPro" id="IPR001119">
    <property type="entry name" value="SLH_dom"/>
</dbReference>
<feature type="chain" id="PRO_5045739553" evidence="2">
    <location>
        <begin position="29"/>
        <end position="819"/>
    </location>
</feature>
<evidence type="ECO:0000313" key="4">
    <source>
        <dbReference type="EMBL" id="UQZ82144.1"/>
    </source>
</evidence>
<dbReference type="PANTHER" id="PTHR42776:SF27">
    <property type="entry name" value="DIPEPTIDYL PEPTIDASE FAMILY MEMBER 6"/>
    <property type="match status" value="1"/>
</dbReference>
<protein>
    <submittedName>
        <fullName evidence="4">S-layer protein</fullName>
    </submittedName>
</protein>
<dbReference type="SUPFAM" id="SSF53474">
    <property type="entry name" value="alpha/beta-Hydrolases"/>
    <property type="match status" value="1"/>
</dbReference>
<dbReference type="Gene3D" id="2.120.10.30">
    <property type="entry name" value="TolB, C-terminal domain"/>
    <property type="match status" value="1"/>
</dbReference>
<dbReference type="Gene3D" id="3.40.50.1820">
    <property type="entry name" value="alpha/beta hydrolase"/>
    <property type="match status" value="1"/>
</dbReference>
<feature type="domain" description="SLH" evidence="3">
    <location>
        <begin position="34"/>
        <end position="97"/>
    </location>
</feature>
<organism evidence="4 5">
    <name type="scientific">Paenibacillus konkukensis</name>
    <dbReference type="NCBI Taxonomy" id="2020716"/>
    <lineage>
        <taxon>Bacteria</taxon>
        <taxon>Bacillati</taxon>
        <taxon>Bacillota</taxon>
        <taxon>Bacilli</taxon>
        <taxon>Bacillales</taxon>
        <taxon>Paenibacillaceae</taxon>
        <taxon>Paenibacillus</taxon>
    </lineage>
</organism>
<dbReference type="PANTHER" id="PTHR42776">
    <property type="entry name" value="SERINE PEPTIDASE S9 FAMILY MEMBER"/>
    <property type="match status" value="1"/>
</dbReference>
<reference evidence="4" key="2">
    <citation type="journal article" date="2021" name="J Anim Sci Technol">
        <title>Complete genome sequence of Paenibacillus konkukensis sp. nov. SK3146 as a potential probiotic strain.</title>
        <authorList>
            <person name="Jung H.I."/>
            <person name="Park S."/>
            <person name="Niu K.M."/>
            <person name="Lee S.W."/>
            <person name="Kothari D."/>
            <person name="Yi K.J."/>
            <person name="Kim S.K."/>
        </authorList>
    </citation>
    <scope>NUCLEOTIDE SEQUENCE</scope>
    <source>
        <strain evidence="4">SK3146</strain>
    </source>
</reference>
<keyword evidence="5" id="KW-1185">Reference proteome</keyword>
<proteinExistence type="predicted"/>
<keyword evidence="2" id="KW-0732">Signal</keyword>
<evidence type="ECO:0000259" key="3">
    <source>
        <dbReference type="PROSITE" id="PS51272"/>
    </source>
</evidence>
<evidence type="ECO:0000256" key="2">
    <source>
        <dbReference type="SAM" id="SignalP"/>
    </source>
</evidence>
<sequence length="819" mass="92186">MKSRLFRAASVLMAAIIWICAAALPVSASETNASSQGYADVPKDHYASKEIEALSQRGIIQGTGDGLFKPEEEVTRGVTALWLSKALKLGYPASLQGFTDVPETSEYAVAVNALAEKKIIQGDGGRFFPDMPLTREQMASLLVRAFQLKDNGMNVWFKDETEMGESHFKDIIRLKQYFLTDQIEFMPKNKVTRAQLALFLYRAIMIGEPERGELPLEDFMRGSELGGYQVSPDGKRTALLKEYHNQQHIFVYKKGEEKEDAERITTVKDRDITGFFWFDNSTLLYMTNRGGDEDYHIHAVSADGSSDKDLTPFEKEKAQYMESLSYIPGHENDILISLNHMSKQLFDVYEVNVKTGEFKIVANNPGNITSWMTDLYGEVKLAKATVGTDTQILYRKSTSLAFEPILDVKFGDSFVPIMFSFDNSQLFALSNIGRDKLALVAFNLNTKTMGDTIYENPDADVTDIVVSYKKQAILAVEYETDKVHYHYLDEEFERLNKDIAGQLPENQQFYIVGNPLPDKKVTLRTYSDKSPGAYYFYDRQTKSLEKYADVKPWIHEDDMAEMKPISYASRDGYTINGYLTLPKGAAGGKLPVVVLPHGGPWARDSWGFDPEVQLLANRGYAVLQMNFRGSTGYGKKFLNAGNKEWGRAMQNDITDGVNWLIAQGIADPKRVAIYGGSYGGYAALAGVTYTPDLYVAAVDYVGPSSMFTFLNSMPAYWEPDRQVMYRQVGDPDKDKAMLEASSPLLHADQIKAPIFFAQGVNDPRVSKKESDQMVMALRQRGIDSPYMIKADEGHGFQNYENRMDFYNALLKFLSMHLKP</sequence>
<dbReference type="PROSITE" id="PS51272">
    <property type="entry name" value="SLH"/>
    <property type="match status" value="2"/>
</dbReference>
<dbReference type="Pfam" id="PF00395">
    <property type="entry name" value="SLH"/>
    <property type="match status" value="2"/>
</dbReference>
<dbReference type="SUPFAM" id="SSF82171">
    <property type="entry name" value="DPP6 N-terminal domain-like"/>
    <property type="match status" value="1"/>
</dbReference>
<dbReference type="InterPro" id="IPR029058">
    <property type="entry name" value="AB_hydrolase_fold"/>
</dbReference>
<dbReference type="Proteomes" id="UP001057134">
    <property type="component" value="Chromosome"/>
</dbReference>
<dbReference type="Pfam" id="PF00326">
    <property type="entry name" value="Peptidase_S9"/>
    <property type="match status" value="1"/>
</dbReference>
<dbReference type="InterPro" id="IPR011042">
    <property type="entry name" value="6-blade_b-propeller_TolB-like"/>
</dbReference>
<keyword evidence="1" id="KW-0378">Hydrolase</keyword>
<evidence type="ECO:0000313" key="5">
    <source>
        <dbReference type="Proteomes" id="UP001057134"/>
    </source>
</evidence>
<reference evidence="4" key="1">
    <citation type="submission" date="2018-02" db="EMBL/GenBank/DDBJ databases">
        <authorList>
            <person name="Kim S.-K."/>
            <person name="Jung H.-I."/>
            <person name="Lee S.-W."/>
        </authorList>
    </citation>
    <scope>NUCLEOTIDE SEQUENCE</scope>
    <source>
        <strain evidence="4">SK3146</strain>
    </source>
</reference>
<dbReference type="InterPro" id="IPR001375">
    <property type="entry name" value="Peptidase_S9_cat"/>
</dbReference>
<feature type="signal peptide" evidence="2">
    <location>
        <begin position="1"/>
        <end position="28"/>
    </location>
</feature>
<evidence type="ECO:0000256" key="1">
    <source>
        <dbReference type="ARBA" id="ARBA00022801"/>
    </source>
</evidence>
<feature type="domain" description="SLH" evidence="3">
    <location>
        <begin position="98"/>
        <end position="156"/>
    </location>
</feature>
<accession>A0ABY4RKK4</accession>